<dbReference type="Pfam" id="PF13545">
    <property type="entry name" value="HTH_Crp_2"/>
    <property type="match status" value="1"/>
</dbReference>
<feature type="domain" description="HTH crp-type" evidence="6">
    <location>
        <begin position="19"/>
        <end position="55"/>
    </location>
</feature>
<dbReference type="SUPFAM" id="SSF46785">
    <property type="entry name" value="Winged helix' DNA-binding domain"/>
    <property type="match status" value="1"/>
</dbReference>
<dbReference type="GO" id="GO:0003677">
    <property type="term" value="F:DNA binding"/>
    <property type="evidence" value="ECO:0007669"/>
    <property type="project" value="UniProtKB-KW"/>
</dbReference>
<dbReference type="AlphaFoldDB" id="A0A841HZ65"/>
<dbReference type="InterPro" id="IPR007324">
    <property type="entry name" value="Sugar-bd_dom_put"/>
</dbReference>
<evidence type="ECO:0000313" key="7">
    <source>
        <dbReference type="EMBL" id="MBB6097278.1"/>
    </source>
</evidence>
<gene>
    <name evidence="7" type="ORF">HNR42_000692</name>
</gene>
<dbReference type="InterPro" id="IPR036390">
    <property type="entry name" value="WH_DNA-bd_sf"/>
</dbReference>
<dbReference type="PANTHER" id="PTHR34294">
    <property type="entry name" value="TRANSCRIPTIONAL REGULATOR-RELATED"/>
    <property type="match status" value="1"/>
</dbReference>
<accession>A0A841HZ65</accession>
<dbReference type="Pfam" id="PF04198">
    <property type="entry name" value="Sugar-bind"/>
    <property type="match status" value="1"/>
</dbReference>
<dbReference type="InterPro" id="IPR012318">
    <property type="entry name" value="HTH_CRP"/>
</dbReference>
<dbReference type="InterPro" id="IPR051054">
    <property type="entry name" value="SorC_transcr_regulators"/>
</dbReference>
<keyword evidence="4" id="KW-0804">Transcription</keyword>
<feature type="domain" description="Sugar-binding" evidence="5">
    <location>
        <begin position="64"/>
        <end position="313"/>
    </location>
</feature>
<evidence type="ECO:0000259" key="6">
    <source>
        <dbReference type="Pfam" id="PF13545"/>
    </source>
</evidence>
<dbReference type="GO" id="GO:0030246">
    <property type="term" value="F:carbohydrate binding"/>
    <property type="evidence" value="ECO:0007669"/>
    <property type="project" value="InterPro"/>
</dbReference>
<keyword evidence="2" id="KW-0805">Transcription regulation</keyword>
<protein>
    <submittedName>
        <fullName evidence="7">DNA-binding transcriptional regulator LsrR (DeoR family)</fullName>
    </submittedName>
</protein>
<evidence type="ECO:0000313" key="8">
    <source>
        <dbReference type="Proteomes" id="UP000569951"/>
    </source>
</evidence>
<keyword evidence="3 7" id="KW-0238">DNA-binding</keyword>
<keyword evidence="8" id="KW-1185">Reference proteome</keyword>
<dbReference type="Gene3D" id="1.10.10.60">
    <property type="entry name" value="Homeodomain-like"/>
    <property type="match status" value="1"/>
</dbReference>
<dbReference type="SUPFAM" id="SSF100950">
    <property type="entry name" value="NagB/RpiA/CoA transferase-like"/>
    <property type="match status" value="1"/>
</dbReference>
<organism evidence="7 8">
    <name type="scientific">Deinobacterium chartae</name>
    <dbReference type="NCBI Taxonomy" id="521158"/>
    <lineage>
        <taxon>Bacteria</taxon>
        <taxon>Thermotogati</taxon>
        <taxon>Deinococcota</taxon>
        <taxon>Deinococci</taxon>
        <taxon>Deinococcales</taxon>
        <taxon>Deinococcaceae</taxon>
        <taxon>Deinobacterium</taxon>
    </lineage>
</organism>
<proteinExistence type="inferred from homology"/>
<evidence type="ECO:0000259" key="5">
    <source>
        <dbReference type="Pfam" id="PF04198"/>
    </source>
</evidence>
<dbReference type="EMBL" id="JACHHG010000002">
    <property type="protein sequence ID" value="MBB6097278.1"/>
    <property type="molecule type" value="Genomic_DNA"/>
</dbReference>
<dbReference type="PANTHER" id="PTHR34294:SF1">
    <property type="entry name" value="TRANSCRIPTIONAL REGULATOR LSRR"/>
    <property type="match status" value="1"/>
</dbReference>
<comment type="caution">
    <text evidence="7">The sequence shown here is derived from an EMBL/GenBank/DDBJ whole genome shotgun (WGS) entry which is preliminary data.</text>
</comment>
<evidence type="ECO:0000256" key="2">
    <source>
        <dbReference type="ARBA" id="ARBA00023015"/>
    </source>
</evidence>
<evidence type="ECO:0000256" key="1">
    <source>
        <dbReference type="ARBA" id="ARBA00010466"/>
    </source>
</evidence>
<dbReference type="Proteomes" id="UP000569951">
    <property type="component" value="Unassembled WGS sequence"/>
</dbReference>
<evidence type="ECO:0000256" key="4">
    <source>
        <dbReference type="ARBA" id="ARBA00023163"/>
    </source>
</evidence>
<dbReference type="InterPro" id="IPR037171">
    <property type="entry name" value="NagB/RpiA_transferase-like"/>
</dbReference>
<comment type="similarity">
    <text evidence="1">Belongs to the SorC transcriptional regulatory family.</text>
</comment>
<name>A0A841HZ65_9DEIO</name>
<evidence type="ECO:0000256" key="3">
    <source>
        <dbReference type="ARBA" id="ARBA00023125"/>
    </source>
</evidence>
<dbReference type="GO" id="GO:0006355">
    <property type="term" value="P:regulation of DNA-templated transcription"/>
    <property type="evidence" value="ECO:0007669"/>
    <property type="project" value="InterPro"/>
</dbReference>
<reference evidence="7 8" key="1">
    <citation type="submission" date="2020-08" db="EMBL/GenBank/DDBJ databases">
        <title>Genomic Encyclopedia of Type Strains, Phase IV (KMG-IV): sequencing the most valuable type-strain genomes for metagenomic binning, comparative biology and taxonomic classification.</title>
        <authorList>
            <person name="Goeker M."/>
        </authorList>
    </citation>
    <scope>NUCLEOTIDE SEQUENCE [LARGE SCALE GENOMIC DNA]</scope>
    <source>
        <strain evidence="7 8">DSM 21458</strain>
    </source>
</reference>
<dbReference type="RefSeq" id="WP_183984532.1">
    <property type="nucleotide sequence ID" value="NZ_JACHHG010000002.1"/>
</dbReference>
<sequence length="317" mass="34587">MKELPFPLEDALKVARMYYQLDLTTEQIALELGTSRSTVSRLLSLAREQGLVEFRLHDPRGVGLDLERRLRARYPLREVRVVPLLPDADDARRQDAVTTFAAHYLSSLVHERSIIAVAWGATVSALARKLIPRPLQDAQIVQMNGSGNSGHGITYAAEIIAALAENFGARSTLMPIPAYFDDPATRAAMFRERLILRAQDLLARADIALYSIGVPQAGSYIYTSDYIAPQDLEDLGAQGVVGDIATVFFRADGSWDLEMNARSSGPDLRALARIPHALCLVAGARKVRAIHAALRGGLVGTLVIDAATARELLHLEG</sequence>
<dbReference type="Gene3D" id="3.40.50.1360">
    <property type="match status" value="1"/>
</dbReference>